<organism evidence="1 2">
    <name type="scientific">Cellulosimicrobium funkei</name>
    <dbReference type="NCBI Taxonomy" id="264251"/>
    <lineage>
        <taxon>Bacteria</taxon>
        <taxon>Bacillati</taxon>
        <taxon>Actinomycetota</taxon>
        <taxon>Actinomycetes</taxon>
        <taxon>Micrococcales</taxon>
        <taxon>Promicromonosporaceae</taxon>
        <taxon>Cellulosimicrobium</taxon>
    </lineage>
</organism>
<dbReference type="STRING" id="264251.FB00_01175"/>
<dbReference type="Proteomes" id="UP000035265">
    <property type="component" value="Unassembled WGS sequence"/>
</dbReference>
<sequence>MTGVARPPVPITLDPPRGQIPTVTVVLATDPSTAAGWVAEAFGSQRWKRRASDAAHQAGAALWEIGGAGRAFFLDDLDVLRWVTPRATAFFSHGRAVATVGPLDPGTGQAPASTVALSLVDGAFSCRESLGAVARGLCDRAVRAGALRPDDVPVWANAVEIAAGSPLHPATGRKLFRRG</sequence>
<proteinExistence type="predicted"/>
<gene>
    <name evidence="1" type="ORF">FB00_01175</name>
</gene>
<evidence type="ECO:0000313" key="1">
    <source>
        <dbReference type="EMBL" id="KLN36491.1"/>
    </source>
</evidence>
<name>A0A0H2KSM0_9MICO</name>
<keyword evidence="2" id="KW-1185">Reference proteome</keyword>
<accession>A0A0H2KSM0</accession>
<protein>
    <submittedName>
        <fullName evidence="1">Uncharacterized protein</fullName>
    </submittedName>
</protein>
<dbReference type="EMBL" id="JNBQ01000001">
    <property type="protein sequence ID" value="KLN36491.1"/>
    <property type="molecule type" value="Genomic_DNA"/>
</dbReference>
<dbReference type="PATRIC" id="fig|264251.5.peg.240"/>
<reference evidence="1 2" key="1">
    <citation type="submission" date="2014-05" db="EMBL/GenBank/DDBJ databases">
        <title>Cellulosimicrobium funkei U11 genome.</title>
        <authorList>
            <person name="Hu C."/>
            <person name="Gong Y."/>
            <person name="Wan W."/>
            <person name="Jiang M."/>
        </authorList>
    </citation>
    <scope>NUCLEOTIDE SEQUENCE [LARGE SCALE GENOMIC DNA]</scope>
    <source>
        <strain evidence="1 2">U11</strain>
    </source>
</reference>
<evidence type="ECO:0000313" key="2">
    <source>
        <dbReference type="Proteomes" id="UP000035265"/>
    </source>
</evidence>
<dbReference type="AlphaFoldDB" id="A0A0H2KSM0"/>
<comment type="caution">
    <text evidence="1">The sequence shown here is derived from an EMBL/GenBank/DDBJ whole genome shotgun (WGS) entry which is preliminary data.</text>
</comment>